<feature type="compositionally biased region" description="Basic and acidic residues" evidence="1">
    <location>
        <begin position="52"/>
        <end position="62"/>
    </location>
</feature>
<evidence type="ECO:0000256" key="1">
    <source>
        <dbReference type="SAM" id="MobiDB-lite"/>
    </source>
</evidence>
<evidence type="ECO:0000313" key="3">
    <source>
        <dbReference type="Proteomes" id="UP000807115"/>
    </source>
</evidence>
<dbReference type="Proteomes" id="UP000807115">
    <property type="component" value="Chromosome 1"/>
</dbReference>
<name>A0A921RWE2_SORBI</name>
<dbReference type="AlphaFoldDB" id="A0A921RWE2"/>
<evidence type="ECO:0000313" key="2">
    <source>
        <dbReference type="EMBL" id="KAG0547382.1"/>
    </source>
</evidence>
<dbReference type="EMBL" id="CM027680">
    <property type="protein sequence ID" value="KAG0547382.1"/>
    <property type="molecule type" value="Genomic_DNA"/>
</dbReference>
<accession>A0A921RWE2</accession>
<comment type="caution">
    <text evidence="2">The sequence shown here is derived from an EMBL/GenBank/DDBJ whole genome shotgun (WGS) entry which is preliminary data.</text>
</comment>
<sequence>MATTESAPPYIPIDLLLDILARTDVATVPGFRERSDDPVRIVQAPPQNLPPLRREPPGDVRPRGRTRRPRRPPPAAGARPAAPERRL</sequence>
<organism evidence="2 3">
    <name type="scientific">Sorghum bicolor</name>
    <name type="common">Sorghum</name>
    <name type="synonym">Sorghum vulgare</name>
    <dbReference type="NCBI Taxonomy" id="4558"/>
    <lineage>
        <taxon>Eukaryota</taxon>
        <taxon>Viridiplantae</taxon>
        <taxon>Streptophyta</taxon>
        <taxon>Embryophyta</taxon>
        <taxon>Tracheophyta</taxon>
        <taxon>Spermatophyta</taxon>
        <taxon>Magnoliopsida</taxon>
        <taxon>Liliopsida</taxon>
        <taxon>Poales</taxon>
        <taxon>Poaceae</taxon>
        <taxon>PACMAD clade</taxon>
        <taxon>Panicoideae</taxon>
        <taxon>Andropogonodae</taxon>
        <taxon>Andropogoneae</taxon>
        <taxon>Sorghinae</taxon>
        <taxon>Sorghum</taxon>
    </lineage>
</organism>
<proteinExistence type="predicted"/>
<feature type="region of interest" description="Disordered" evidence="1">
    <location>
        <begin position="30"/>
        <end position="87"/>
    </location>
</feature>
<reference evidence="2" key="1">
    <citation type="journal article" date="2019" name="BMC Genomics">
        <title>A new reference genome for Sorghum bicolor reveals high levels of sequence similarity between sweet and grain genotypes: implications for the genetics of sugar metabolism.</title>
        <authorList>
            <person name="Cooper E.A."/>
            <person name="Brenton Z.W."/>
            <person name="Flinn B.S."/>
            <person name="Jenkins J."/>
            <person name="Shu S."/>
            <person name="Flowers D."/>
            <person name="Luo F."/>
            <person name="Wang Y."/>
            <person name="Xia P."/>
            <person name="Barry K."/>
            <person name="Daum C."/>
            <person name="Lipzen A."/>
            <person name="Yoshinaga Y."/>
            <person name="Schmutz J."/>
            <person name="Saski C."/>
            <person name="Vermerris W."/>
            <person name="Kresovich S."/>
        </authorList>
    </citation>
    <scope>NUCLEOTIDE SEQUENCE</scope>
</reference>
<reference evidence="2" key="2">
    <citation type="submission" date="2020-10" db="EMBL/GenBank/DDBJ databases">
        <authorList>
            <person name="Cooper E.A."/>
            <person name="Brenton Z.W."/>
            <person name="Flinn B.S."/>
            <person name="Jenkins J."/>
            <person name="Shu S."/>
            <person name="Flowers D."/>
            <person name="Luo F."/>
            <person name="Wang Y."/>
            <person name="Xia P."/>
            <person name="Barry K."/>
            <person name="Daum C."/>
            <person name="Lipzen A."/>
            <person name="Yoshinaga Y."/>
            <person name="Schmutz J."/>
            <person name="Saski C."/>
            <person name="Vermerris W."/>
            <person name="Kresovich S."/>
        </authorList>
    </citation>
    <scope>NUCLEOTIDE SEQUENCE</scope>
</reference>
<protein>
    <submittedName>
        <fullName evidence="2">Uncharacterized protein</fullName>
    </submittedName>
</protein>
<gene>
    <name evidence="2" type="ORF">BDA96_01G075200</name>
</gene>